<dbReference type="OrthoDB" id="6317476at2759"/>
<keyword evidence="2" id="KW-1185">Reference proteome</keyword>
<name>A0A8E0RLM7_9TREM</name>
<dbReference type="EMBL" id="LUCM01009588">
    <property type="protein sequence ID" value="KAA0186738.1"/>
    <property type="molecule type" value="Genomic_DNA"/>
</dbReference>
<organism evidence="1 2">
    <name type="scientific">Fasciolopsis buskii</name>
    <dbReference type="NCBI Taxonomy" id="27845"/>
    <lineage>
        <taxon>Eukaryota</taxon>
        <taxon>Metazoa</taxon>
        <taxon>Spiralia</taxon>
        <taxon>Lophotrochozoa</taxon>
        <taxon>Platyhelminthes</taxon>
        <taxon>Trematoda</taxon>
        <taxon>Digenea</taxon>
        <taxon>Plagiorchiida</taxon>
        <taxon>Echinostomata</taxon>
        <taxon>Echinostomatoidea</taxon>
        <taxon>Fasciolidae</taxon>
        <taxon>Fasciolopsis</taxon>
    </lineage>
</organism>
<dbReference type="AlphaFoldDB" id="A0A8E0RLM7"/>
<evidence type="ECO:0000313" key="1">
    <source>
        <dbReference type="EMBL" id="KAA0186738.1"/>
    </source>
</evidence>
<protein>
    <submittedName>
        <fullName evidence="1">Uncharacterized protein</fullName>
    </submittedName>
</protein>
<evidence type="ECO:0000313" key="2">
    <source>
        <dbReference type="Proteomes" id="UP000728185"/>
    </source>
</evidence>
<gene>
    <name evidence="1" type="ORF">FBUS_08104</name>
</gene>
<proteinExistence type="predicted"/>
<sequence>MKQTEITQFTPHFEGFIASESDVVAQKDWYGYHGKIDVGGYGGDNLYVREITATGYSAFSFRKVPQVPEINQNSYFKVDTISGGLEIIWNFESLFLISYKNLLTSESLLVPVNNQRTGAHFLGDLDPCTPYEFQSYLPDTNQPNATQIVTIVMQPESEQEKYDPIWFSLSRYA</sequence>
<comment type="caution">
    <text evidence="1">The sequence shown here is derived from an EMBL/GenBank/DDBJ whole genome shotgun (WGS) entry which is preliminary data.</text>
</comment>
<reference evidence="1" key="1">
    <citation type="submission" date="2019-05" db="EMBL/GenBank/DDBJ databases">
        <title>Annotation for the trematode Fasciolopsis buski.</title>
        <authorList>
            <person name="Choi Y.-J."/>
        </authorList>
    </citation>
    <scope>NUCLEOTIDE SEQUENCE</scope>
    <source>
        <strain evidence="1">HT</strain>
        <tissue evidence="1">Whole worm</tissue>
    </source>
</reference>
<accession>A0A8E0RLM7</accession>
<dbReference type="Proteomes" id="UP000728185">
    <property type="component" value="Unassembled WGS sequence"/>
</dbReference>